<dbReference type="AlphaFoldDB" id="A0A840YIB3"/>
<name>A0A840YIB3_9SPHN</name>
<protein>
    <submittedName>
        <fullName evidence="2">Putative membrane protein</fullName>
    </submittedName>
</protein>
<gene>
    <name evidence="2" type="ORF">FHT02_001829</name>
</gene>
<feature type="transmembrane region" description="Helical" evidence="1">
    <location>
        <begin position="251"/>
        <end position="273"/>
    </location>
</feature>
<accession>A0A840YIB3</accession>
<keyword evidence="1" id="KW-0812">Transmembrane</keyword>
<dbReference type="InterPro" id="IPR018719">
    <property type="entry name" value="DUF2243_membrane"/>
</dbReference>
<dbReference type="RefSeq" id="WP_184086647.1">
    <property type="nucleotide sequence ID" value="NZ_JACIJF010000004.1"/>
</dbReference>
<comment type="caution">
    <text evidence="2">The sequence shown here is derived from an EMBL/GenBank/DDBJ whole genome shotgun (WGS) entry which is preliminary data.</text>
</comment>
<keyword evidence="1" id="KW-0472">Membrane</keyword>
<feature type="transmembrane region" description="Helical" evidence="1">
    <location>
        <begin position="61"/>
        <end position="83"/>
    </location>
</feature>
<sequence>MTNAPSPTSPSRATNPTKAAFVIGLALSGFFDGILLHQVLQWHHFLSLVPGERFQDLRTQVLADGLFHVFVYALTALGLWLLWRARAGLDRPGAARRVAGGVLLGFGVWNLLDVGVFHWVLGIHRIRVNVENPLLYDLAWFILLGLVVAAIGWAVLRRASGNGPDSTATGSTSTTPSGRTAALAATAALLLSAPLASLPSDTGSTLVVFRPGTSTGTAINTVLASGSSLVALDPSGRFAVVKLPQRSATLALYRSGALFVTSSAALAGCLAFVERG</sequence>
<evidence type="ECO:0000313" key="2">
    <source>
        <dbReference type="EMBL" id="MBB5710598.1"/>
    </source>
</evidence>
<keyword evidence="3" id="KW-1185">Reference proteome</keyword>
<evidence type="ECO:0000313" key="3">
    <source>
        <dbReference type="Proteomes" id="UP000527143"/>
    </source>
</evidence>
<feature type="transmembrane region" description="Helical" evidence="1">
    <location>
        <begin position="134"/>
        <end position="156"/>
    </location>
</feature>
<evidence type="ECO:0000256" key="1">
    <source>
        <dbReference type="SAM" id="Phobius"/>
    </source>
</evidence>
<reference evidence="2 3" key="1">
    <citation type="submission" date="2020-08" db="EMBL/GenBank/DDBJ databases">
        <title>Genomic Encyclopedia of Type Strains, Phase IV (KMG-IV): sequencing the most valuable type-strain genomes for metagenomic binning, comparative biology and taxonomic classification.</title>
        <authorList>
            <person name="Goeker M."/>
        </authorList>
    </citation>
    <scope>NUCLEOTIDE SEQUENCE [LARGE SCALE GENOMIC DNA]</scope>
    <source>
        <strain evidence="2 3">DSM 26736</strain>
    </source>
</reference>
<dbReference type="Proteomes" id="UP000527143">
    <property type="component" value="Unassembled WGS sequence"/>
</dbReference>
<proteinExistence type="predicted"/>
<keyword evidence="1" id="KW-1133">Transmembrane helix</keyword>
<organism evidence="2 3">
    <name type="scientific">Sphingomonas xinjiangensis</name>
    <dbReference type="NCBI Taxonomy" id="643568"/>
    <lineage>
        <taxon>Bacteria</taxon>
        <taxon>Pseudomonadati</taxon>
        <taxon>Pseudomonadota</taxon>
        <taxon>Alphaproteobacteria</taxon>
        <taxon>Sphingomonadales</taxon>
        <taxon>Sphingomonadaceae</taxon>
        <taxon>Sphingomonas</taxon>
    </lineage>
</organism>
<dbReference type="Pfam" id="PF10002">
    <property type="entry name" value="DUF2243"/>
    <property type="match status" value="1"/>
</dbReference>
<feature type="transmembrane region" description="Helical" evidence="1">
    <location>
        <begin position="103"/>
        <end position="122"/>
    </location>
</feature>
<dbReference type="EMBL" id="JACIJF010000004">
    <property type="protein sequence ID" value="MBB5710598.1"/>
    <property type="molecule type" value="Genomic_DNA"/>
</dbReference>
<feature type="transmembrane region" description="Helical" evidence="1">
    <location>
        <begin position="20"/>
        <end position="40"/>
    </location>
</feature>